<dbReference type="RefSeq" id="WP_106728654.1">
    <property type="nucleotide sequence ID" value="NZ_PXYG01000001.1"/>
</dbReference>
<accession>A0A2P7RDC9</accession>
<dbReference type="OrthoDB" id="898678at2"/>
<dbReference type="GO" id="GO:0006508">
    <property type="term" value="P:proteolysis"/>
    <property type="evidence" value="ECO:0007669"/>
    <property type="project" value="InterPro"/>
</dbReference>
<evidence type="ECO:0000313" key="2">
    <source>
        <dbReference type="Proteomes" id="UP000240243"/>
    </source>
</evidence>
<dbReference type="Pfam" id="PF13365">
    <property type="entry name" value="Trypsin_2"/>
    <property type="match status" value="1"/>
</dbReference>
<protein>
    <recommendedName>
        <fullName evidence="3">Serine protease</fullName>
    </recommendedName>
</protein>
<evidence type="ECO:0000313" key="1">
    <source>
        <dbReference type="EMBL" id="PSJ48244.1"/>
    </source>
</evidence>
<keyword evidence="2" id="KW-1185">Reference proteome</keyword>
<gene>
    <name evidence="1" type="ORF">C7H85_05125</name>
</gene>
<dbReference type="InterPro" id="IPR027417">
    <property type="entry name" value="P-loop_NTPase"/>
</dbReference>
<dbReference type="SUPFAM" id="SSF52540">
    <property type="entry name" value="P-loop containing nucleoside triphosphate hydrolases"/>
    <property type="match status" value="1"/>
</dbReference>
<organism evidence="1 2">
    <name type="scientific">Zobellella endophytica</name>
    <dbReference type="NCBI Taxonomy" id="2116700"/>
    <lineage>
        <taxon>Bacteria</taxon>
        <taxon>Pseudomonadati</taxon>
        <taxon>Pseudomonadota</taxon>
        <taxon>Gammaproteobacteria</taxon>
        <taxon>Aeromonadales</taxon>
        <taxon>Aeromonadaceae</taxon>
        <taxon>Zobellella</taxon>
    </lineage>
</organism>
<dbReference type="InterPro" id="IPR009003">
    <property type="entry name" value="Peptidase_S1_PA"/>
</dbReference>
<dbReference type="PROSITE" id="PS00134">
    <property type="entry name" value="TRYPSIN_HIS"/>
    <property type="match status" value="1"/>
</dbReference>
<evidence type="ECO:0008006" key="3">
    <source>
        <dbReference type="Google" id="ProtNLM"/>
    </source>
</evidence>
<comment type="caution">
    <text evidence="1">The sequence shown here is derived from an EMBL/GenBank/DDBJ whole genome shotgun (WGS) entry which is preliminary data.</text>
</comment>
<dbReference type="EMBL" id="PXYG01000001">
    <property type="protein sequence ID" value="PSJ48244.1"/>
    <property type="molecule type" value="Genomic_DNA"/>
</dbReference>
<dbReference type="Gene3D" id="2.40.10.120">
    <property type="match status" value="1"/>
</dbReference>
<proteinExistence type="predicted"/>
<name>A0A2P7RDC9_9GAMM</name>
<reference evidence="1 2" key="1">
    <citation type="submission" date="2018-03" db="EMBL/GenBank/DDBJ databases">
        <title>The draft genome of Zobellella sp. 59N8.</title>
        <authorList>
            <person name="Liu L."/>
            <person name="Li L."/>
            <person name="Zhang X."/>
            <person name="Liang L."/>
            <person name="Wang T."/>
        </authorList>
    </citation>
    <scope>NUCLEOTIDE SEQUENCE [LARGE SCALE GENOMIC DNA]</scope>
    <source>
        <strain evidence="1 2">59N8</strain>
    </source>
</reference>
<dbReference type="GO" id="GO:0004252">
    <property type="term" value="F:serine-type endopeptidase activity"/>
    <property type="evidence" value="ECO:0007669"/>
    <property type="project" value="InterPro"/>
</dbReference>
<dbReference type="Proteomes" id="UP000240243">
    <property type="component" value="Unassembled WGS sequence"/>
</dbReference>
<dbReference type="InterPro" id="IPR018114">
    <property type="entry name" value="TRYPSIN_HIS"/>
</dbReference>
<dbReference type="SUPFAM" id="SSF50494">
    <property type="entry name" value="Trypsin-like serine proteases"/>
    <property type="match status" value="1"/>
</dbReference>
<dbReference type="NCBIfam" id="NF041810">
    <property type="entry name" value="Avs1b"/>
    <property type="match status" value="1"/>
</dbReference>
<sequence>MLDAEMKVATCKIECGNESGSGALITSNIVLTAGHCVRDALDNDAEISVIFNPDSTPSVLKASIRAHDTSLDIALLELEAEVNVSPISLSSLLPIEGSRFYSYGWPVSKLTMGHRLEGIINQTFKTPKLGSDIEISIDEPFSLNDYQGLSGAAVVSNGTCVGVIRVSVEKTIGVVSISSLRNFLGSCGISVESNDDAFNHQKLASRKSFNKQFDKLALGQDNSYLFINGAHGIGKSTFCETYIPTNSSLEHFGTYSFTPPKSSKNATQLAQPQEFFNWLNMQVSMFISGTPGREETCDYPELIAKTEQLFKKVSAAYSSRNVKGILFVDGLDEVERQDAETLNKFMGLLPMVLPTGFVIVLSAPSYEQFATRLGNRLAGDACISMPSLIDSAVKEFCFSTLTVEYANSKTVNLICERAQGHPLYLRYLIDLVNSGTSNDELKDLPLIDGSIRKYYDLLWLKLKEDNDAVNLLAIAARLRWGIPIDQFTNILTQNEKSILVSTLGRIQHLLVNPNETKIYHSSFSEFLLEKTALRERDVQSRLADYCEKQIKEKYCLLNLIYHGLKAEESDKARVLALCTQNWVDNCVYQGVEPDTLLEDLKGVLKAATELGSLVETVRILLLCQRIQFRYNTLFAQSADLTANALISIGREQEALQHVSRYGQLIIPLEETLIVALKLVDSNSHEEALELLGIVEKYLTEALEQVSNENGLSYREFLDIYDLQIQQFLLKIRAGDDNSRLLLAKFQFYWMKAIDKTAIDKEASKLIRSEMTTYMQAASMCLTSSYMSISQLRKFYSGPLNEIAEPIVFAAPLYQGLCERYDVSYDKELLGQVFSDVGILVSDAWDEQNKVHPSIVDCYISLGAPRSIVLALGEHANDVPLPISFIADDNVTIDYSELENGMAAWKHKAFIDHEFTCPSLSSLSPDTWLNGIESICRTIAWCDGAARRFKENEDEIGLDIVWKLLSQDVLNHFRFSLAQRVQWEDSYGLPESIVPHLYQSITNLTAELYPHKISDLLSFIDEQFNSQCGLYSEGFRRILKQVLTIVVGHPIDVEVEDQAFLLLQRWKNYVSSNLKNRYELVPELLGLVPLYARLDASDEAQKTYQLVLSFSMGPSWYKEDQLGLSITALESINKVSTIESEVLNQIAGLLDAAGGEMTFQRFVRYAKRDFIGALCQRGAFSSAVNYFIRQTYGTLKQMYQDVTRGDIDRVSALRGPRFPGTALDEQDSILSLITPLIPHADWQLCWALLECFQFGDSRHIDRFTRAYSLLIEKIANDRASLDLALDRIEIICESEFNNFKDRSDFVASVISYLDECLIEIFSIRFPDYTIQPEKNSCETFPHKSSKSDSRKTETKDVDTILLPGTFGSNRSIDEANIALSNASRHLRRRNNSEAKKEIISAMNAIQDGGWPLWFGSSSVVEQGKSLLLQTDSSVSDLVKLLSPLIVDKRYTENWRIAESLITWLSIQCPYEEQVQLLNLANEHTSLMVGSLEEIDSYALLDNEGDLTHCLTKLILHAIEHPIWIRREKASEMLMWLSKSYPHFVRNFGARAFSMDSGVHPDLICGALEKTFTTLNAWEALAQDIDFEFIKNNCMHVGRYSALVHLSRQAAVRGSESAEDALNVLTARFNSVKDISSEDNTRLPRWAESNQVQWTKLEKLGLTKNSVVNRAETILQEVCSPLSIEDSLELEQLLAEGYYGNAKRPNRWSDKVCYAFQVALQDVADESVSKNIEAIFRKHNPSRIENLRITNFESHAKSWINSHKLKPVHGDNIYLDYCERVWLDDELRLVRLTAYITDSPENLPLPSGRFLSTNKPSPDSTILIDTCVNVEALPAYFGSFTPAIPTTHFMRLTGISNSDINRGWWKSGRVKEKYEGAPAHEGCFLSINSNALRLPYGFSLTWVFELDLEPVGLISLGR</sequence>